<feature type="compositionally biased region" description="Low complexity" evidence="2">
    <location>
        <begin position="256"/>
        <end position="275"/>
    </location>
</feature>
<name>A0A146KFY9_9EUKA</name>
<gene>
    <name evidence="3" type="ORF">TPC1_12978</name>
</gene>
<organism evidence="3">
    <name type="scientific">Trepomonas sp. PC1</name>
    <dbReference type="NCBI Taxonomy" id="1076344"/>
    <lineage>
        <taxon>Eukaryota</taxon>
        <taxon>Metamonada</taxon>
        <taxon>Diplomonadida</taxon>
        <taxon>Hexamitidae</taxon>
        <taxon>Hexamitinae</taxon>
        <taxon>Trepomonas</taxon>
    </lineage>
</organism>
<feature type="region of interest" description="Disordered" evidence="2">
    <location>
        <begin position="255"/>
        <end position="277"/>
    </location>
</feature>
<evidence type="ECO:0000313" key="3">
    <source>
        <dbReference type="EMBL" id="JAP94386.1"/>
    </source>
</evidence>
<sequence length="319" mass="36684">GQQRLGGQDAWFDACKYGDIEQVATLSANFITKYEKRKFAIRPNSKQLSFKFDLILSGVTGLHYALLYSHKNIIKFLLSQEASLALISDVFIPSVNSDAIHHPKLQYSTDTIQQLYVNKINGFILIPRGTNILEFCVYINKPNTLIFLLQESTLHQFITPTLQFLLIKQNLYSKVQTHLGVLFNELYNRIKSDNLVSLSLLFSTEFLEYFLRISYKDAKFHGYVADRMREFPSHFVKDQKRLMIYNKVLGIKDNNSVQDSSSKPTKSSSQSSGMSEKLIIKNNPQLQKILGEQLMLRVKDLTSTSDTHLTEIQKNERQK</sequence>
<protein>
    <submittedName>
        <fullName evidence="3">Uncharacterized protein</fullName>
    </submittedName>
</protein>
<dbReference type="PROSITE" id="PS50297">
    <property type="entry name" value="ANK_REP_REGION"/>
    <property type="match status" value="1"/>
</dbReference>
<dbReference type="EMBL" id="GDID01002220">
    <property type="protein sequence ID" value="JAP94386.1"/>
    <property type="molecule type" value="Transcribed_RNA"/>
</dbReference>
<evidence type="ECO:0000256" key="1">
    <source>
        <dbReference type="PROSITE-ProRule" id="PRU00023"/>
    </source>
</evidence>
<dbReference type="SUPFAM" id="SSF48403">
    <property type="entry name" value="Ankyrin repeat"/>
    <property type="match status" value="1"/>
</dbReference>
<dbReference type="PROSITE" id="PS50088">
    <property type="entry name" value="ANK_REPEAT"/>
    <property type="match status" value="1"/>
</dbReference>
<dbReference type="AlphaFoldDB" id="A0A146KFY9"/>
<reference evidence="3" key="1">
    <citation type="submission" date="2015-07" db="EMBL/GenBank/DDBJ databases">
        <title>Adaptation to a free-living lifestyle via gene acquisitions in the diplomonad Trepomonas sp. PC1.</title>
        <authorList>
            <person name="Xu F."/>
            <person name="Jerlstrom-Hultqvist J."/>
            <person name="Kolisko M."/>
            <person name="Simpson A.G.B."/>
            <person name="Roger A.J."/>
            <person name="Svard S.G."/>
            <person name="Andersson J.O."/>
        </authorList>
    </citation>
    <scope>NUCLEOTIDE SEQUENCE</scope>
    <source>
        <strain evidence="3">PC1</strain>
    </source>
</reference>
<feature type="non-terminal residue" evidence="3">
    <location>
        <position position="1"/>
    </location>
</feature>
<dbReference type="InterPro" id="IPR036770">
    <property type="entry name" value="Ankyrin_rpt-contain_sf"/>
</dbReference>
<proteinExistence type="predicted"/>
<evidence type="ECO:0000256" key="2">
    <source>
        <dbReference type="SAM" id="MobiDB-lite"/>
    </source>
</evidence>
<accession>A0A146KFY9</accession>
<keyword evidence="1" id="KW-0040">ANK repeat</keyword>
<dbReference type="InterPro" id="IPR002110">
    <property type="entry name" value="Ankyrin_rpt"/>
</dbReference>
<feature type="repeat" description="ANK" evidence="1">
    <location>
        <begin position="57"/>
        <end position="89"/>
    </location>
</feature>